<dbReference type="SUPFAM" id="SSF47616">
    <property type="entry name" value="GST C-terminal domain-like"/>
    <property type="match status" value="1"/>
</dbReference>
<dbReference type="Gene3D" id="3.40.30.10">
    <property type="entry name" value="Glutaredoxin"/>
    <property type="match status" value="1"/>
</dbReference>
<dbReference type="EMBL" id="AP024110">
    <property type="protein sequence ID" value="BCM24206.1"/>
    <property type="molecule type" value="Genomic_DNA"/>
</dbReference>
<dbReference type="InterPro" id="IPR036249">
    <property type="entry name" value="Thioredoxin-like_sf"/>
</dbReference>
<dbReference type="CDD" id="cd03196">
    <property type="entry name" value="GST_C_5"/>
    <property type="match status" value="1"/>
</dbReference>
<dbReference type="InterPro" id="IPR040079">
    <property type="entry name" value="Glutathione_S-Trfase"/>
</dbReference>
<name>A0A8D5JQ66_9PROT</name>
<keyword evidence="4" id="KW-1185">Reference proteome</keyword>
<evidence type="ECO:0000259" key="1">
    <source>
        <dbReference type="PROSITE" id="PS50404"/>
    </source>
</evidence>
<evidence type="ECO:0000313" key="3">
    <source>
        <dbReference type="EMBL" id="BCM24206.1"/>
    </source>
</evidence>
<accession>A0A8D5JQ66</accession>
<dbReference type="PROSITE" id="PS50404">
    <property type="entry name" value="GST_NTER"/>
    <property type="match status" value="1"/>
</dbReference>
<dbReference type="AlphaFoldDB" id="A0A8D5JQ66"/>
<reference evidence="3" key="1">
    <citation type="journal article" date="2021" name="Arch. Microbiol.">
        <title>Methyloradius palustris gen. nov., sp. nov., a methanol-oxidizing bacterium isolated from snow.</title>
        <authorList>
            <person name="Miyadera T."/>
            <person name="Kojima H."/>
            <person name="Fukui M."/>
        </authorList>
    </citation>
    <scope>NUCLEOTIDE SEQUENCE</scope>
    <source>
        <strain evidence="3">Zm11</strain>
    </source>
</reference>
<dbReference type="GO" id="GO:0005737">
    <property type="term" value="C:cytoplasm"/>
    <property type="evidence" value="ECO:0007669"/>
    <property type="project" value="TreeGrafter"/>
</dbReference>
<evidence type="ECO:0000259" key="2">
    <source>
        <dbReference type="PROSITE" id="PS50405"/>
    </source>
</evidence>
<organism evidence="3 4">
    <name type="scientific">Methyloradius palustris</name>
    <dbReference type="NCBI Taxonomy" id="2778876"/>
    <lineage>
        <taxon>Bacteria</taxon>
        <taxon>Pseudomonadati</taxon>
        <taxon>Pseudomonadota</taxon>
        <taxon>Betaproteobacteria</taxon>
        <taxon>Nitrosomonadales</taxon>
        <taxon>Methylophilaceae</taxon>
        <taxon>Methyloradius</taxon>
    </lineage>
</organism>
<evidence type="ECO:0000313" key="4">
    <source>
        <dbReference type="Proteomes" id="UP000826722"/>
    </source>
</evidence>
<dbReference type="RefSeq" id="WP_221764757.1">
    <property type="nucleotide sequence ID" value="NZ_AP024110.1"/>
</dbReference>
<protein>
    <submittedName>
        <fullName evidence="3">Glutathione S-transferase</fullName>
    </submittedName>
</protein>
<dbReference type="PROSITE" id="PS50405">
    <property type="entry name" value="GST_CTER"/>
    <property type="match status" value="1"/>
</dbReference>
<dbReference type="Gene3D" id="1.20.1050.10">
    <property type="match status" value="1"/>
</dbReference>
<dbReference type="PROSITE" id="PS51354">
    <property type="entry name" value="GLUTAREDOXIN_2"/>
    <property type="match status" value="1"/>
</dbReference>
<sequence>MSIPILYSYRRCPYAMRARMALRYSDITVEIIEISLRDKPQHLLEVSPKATVPVLALPDGKVIEQSLEIMQWALLQQDKDDWLSNSASELAIDANRLISENDGTFKQALDRYKYAVRFPEHSQEEYRQQCEVFVSKLEALLVQHHYLLGSNCSIADIAIFPFVRQFAGVDEPWFSQAPYPKVRAWLNEWVNSPLFISIMQK</sequence>
<dbReference type="PANTHER" id="PTHR43968">
    <property type="match status" value="1"/>
</dbReference>
<dbReference type="InterPro" id="IPR010987">
    <property type="entry name" value="Glutathione-S-Trfase_C-like"/>
</dbReference>
<proteinExistence type="predicted"/>
<dbReference type="PANTHER" id="PTHR43968:SF6">
    <property type="entry name" value="GLUTATHIONE S-TRANSFERASE OMEGA"/>
    <property type="match status" value="1"/>
</dbReference>
<dbReference type="Pfam" id="PF13410">
    <property type="entry name" value="GST_C_2"/>
    <property type="match status" value="1"/>
</dbReference>
<dbReference type="Pfam" id="PF13417">
    <property type="entry name" value="GST_N_3"/>
    <property type="match status" value="1"/>
</dbReference>
<dbReference type="InterPro" id="IPR004045">
    <property type="entry name" value="Glutathione_S-Trfase_N"/>
</dbReference>
<dbReference type="SUPFAM" id="SSF52833">
    <property type="entry name" value="Thioredoxin-like"/>
    <property type="match status" value="1"/>
</dbReference>
<dbReference type="Proteomes" id="UP000826722">
    <property type="component" value="Chromosome"/>
</dbReference>
<dbReference type="SFLD" id="SFLDS00019">
    <property type="entry name" value="Glutathione_Transferase_(cytos"/>
    <property type="match status" value="1"/>
</dbReference>
<dbReference type="KEGG" id="mpau:ZMTM_04650"/>
<dbReference type="InterPro" id="IPR050983">
    <property type="entry name" value="GST_Omega/HSP26"/>
</dbReference>
<feature type="domain" description="GST N-terminal" evidence="1">
    <location>
        <begin position="2"/>
        <end position="81"/>
    </location>
</feature>
<feature type="domain" description="GST C-terminal" evidence="2">
    <location>
        <begin position="87"/>
        <end position="201"/>
    </location>
</feature>
<dbReference type="InterPro" id="IPR036282">
    <property type="entry name" value="Glutathione-S-Trfase_C_sf"/>
</dbReference>
<gene>
    <name evidence="3" type="ORF">ZMTM_04650</name>
</gene>